<dbReference type="OrthoDB" id="254004at2"/>
<organism evidence="1 2">
    <name type="scientific">Gimesia chilikensis</name>
    <dbReference type="NCBI Taxonomy" id="2605989"/>
    <lineage>
        <taxon>Bacteria</taxon>
        <taxon>Pseudomonadati</taxon>
        <taxon>Planctomycetota</taxon>
        <taxon>Planctomycetia</taxon>
        <taxon>Planctomycetales</taxon>
        <taxon>Planctomycetaceae</taxon>
        <taxon>Gimesia</taxon>
    </lineage>
</organism>
<reference evidence="1 2" key="1">
    <citation type="submission" date="2019-02" db="EMBL/GenBank/DDBJ databases">
        <title>Deep-cultivation of Planctomycetes and their phenomic and genomic characterization uncovers novel biology.</title>
        <authorList>
            <person name="Wiegand S."/>
            <person name="Jogler M."/>
            <person name="Boedeker C."/>
            <person name="Pinto D."/>
            <person name="Vollmers J."/>
            <person name="Rivas-Marin E."/>
            <person name="Kohn T."/>
            <person name="Peeters S.H."/>
            <person name="Heuer A."/>
            <person name="Rast P."/>
            <person name="Oberbeckmann S."/>
            <person name="Bunk B."/>
            <person name="Jeske O."/>
            <person name="Meyerdierks A."/>
            <person name="Storesund J.E."/>
            <person name="Kallscheuer N."/>
            <person name="Luecker S."/>
            <person name="Lage O.M."/>
            <person name="Pohl T."/>
            <person name="Merkel B.J."/>
            <person name="Hornburger P."/>
            <person name="Mueller R.-W."/>
            <person name="Bruemmer F."/>
            <person name="Labrenz M."/>
            <person name="Spormann A.M."/>
            <person name="Op den Camp H."/>
            <person name="Overmann J."/>
            <person name="Amann R."/>
            <person name="Jetten M.S.M."/>
            <person name="Mascher T."/>
            <person name="Medema M.H."/>
            <person name="Devos D.P."/>
            <person name="Kaster A.-K."/>
            <person name="Ovreas L."/>
            <person name="Rohde M."/>
            <person name="Galperin M.Y."/>
            <person name="Jogler C."/>
        </authorList>
    </citation>
    <scope>NUCLEOTIDE SEQUENCE [LARGE SCALE GENOMIC DNA]</scope>
    <source>
        <strain evidence="1 2">HG66A1</strain>
    </source>
</reference>
<accession>A0A517PU84</accession>
<dbReference type="Proteomes" id="UP000320421">
    <property type="component" value="Chromosome"/>
</dbReference>
<gene>
    <name evidence="1" type="ORF">HG66A1_47450</name>
</gene>
<sequence>MKHHSQLKWFLLLLVLLGGAVFFRYFTDDPLTAAKAQLRAKGYKVKAIHYSNPIDDSLGKLKKILNRESLRVTCIEWYTPRESLEITEELDRLAPYIETLQCGLTKVSDQDALILGKMHQLKNLQVYGPDLSARGVSQLSQLKHLTWLELYAPQATDESLRWLEQNDQLSWLYLSDSQAGTATMQRIAHHREMVRLDLQGTRIESSDLQYLTGFPRLHMLELNRTFIDDRAAAYLGQMQSLGTLYLSETEVGDEVCRALAELPELTSLKLNDTLVTDQGVQALLEGRAPLKDLSLWRCDVSAKAFMEARSWPAELETLSVRGTSINGREILAMIESLPSLITVGYNHRDTDSDIIEQIDAMLKKRRAHNRNSR</sequence>
<dbReference type="RefSeq" id="WP_145189592.1">
    <property type="nucleotide sequence ID" value="NZ_CP036266.1"/>
</dbReference>
<evidence type="ECO:0000313" key="2">
    <source>
        <dbReference type="Proteomes" id="UP000320421"/>
    </source>
</evidence>
<dbReference type="GO" id="GO:0031146">
    <property type="term" value="P:SCF-dependent proteasomal ubiquitin-dependent protein catabolic process"/>
    <property type="evidence" value="ECO:0007669"/>
    <property type="project" value="TreeGrafter"/>
</dbReference>
<dbReference type="Gene3D" id="3.80.10.10">
    <property type="entry name" value="Ribonuclease Inhibitor"/>
    <property type="match status" value="2"/>
</dbReference>
<evidence type="ECO:0000313" key="1">
    <source>
        <dbReference type="EMBL" id="QDT22934.1"/>
    </source>
</evidence>
<dbReference type="GO" id="GO:0019005">
    <property type="term" value="C:SCF ubiquitin ligase complex"/>
    <property type="evidence" value="ECO:0007669"/>
    <property type="project" value="TreeGrafter"/>
</dbReference>
<dbReference type="EMBL" id="CP036266">
    <property type="protein sequence ID" value="QDT22934.1"/>
    <property type="molecule type" value="Genomic_DNA"/>
</dbReference>
<proteinExistence type="predicted"/>
<dbReference type="InterPro" id="IPR032675">
    <property type="entry name" value="LRR_dom_sf"/>
</dbReference>
<dbReference type="AlphaFoldDB" id="A0A517PU84"/>
<name>A0A517PU84_9PLAN</name>
<protein>
    <submittedName>
        <fullName evidence="1">Leucine Rich repeats (2 copies)</fullName>
    </submittedName>
</protein>
<keyword evidence="2" id="KW-1185">Reference proteome</keyword>
<dbReference type="SUPFAM" id="SSF52047">
    <property type="entry name" value="RNI-like"/>
    <property type="match status" value="1"/>
</dbReference>
<dbReference type="PANTHER" id="PTHR13318">
    <property type="entry name" value="PARTNER OF PAIRED, ISOFORM B-RELATED"/>
    <property type="match status" value="1"/>
</dbReference>